<dbReference type="AlphaFoldDB" id="A0AAE1Y7X0"/>
<evidence type="ECO:0000313" key="1">
    <source>
        <dbReference type="EMBL" id="KAK4425007.1"/>
    </source>
</evidence>
<organism evidence="1 2">
    <name type="scientific">Sesamum alatum</name>
    <dbReference type="NCBI Taxonomy" id="300844"/>
    <lineage>
        <taxon>Eukaryota</taxon>
        <taxon>Viridiplantae</taxon>
        <taxon>Streptophyta</taxon>
        <taxon>Embryophyta</taxon>
        <taxon>Tracheophyta</taxon>
        <taxon>Spermatophyta</taxon>
        <taxon>Magnoliopsida</taxon>
        <taxon>eudicotyledons</taxon>
        <taxon>Gunneridae</taxon>
        <taxon>Pentapetalae</taxon>
        <taxon>asterids</taxon>
        <taxon>lamiids</taxon>
        <taxon>Lamiales</taxon>
        <taxon>Pedaliaceae</taxon>
        <taxon>Sesamum</taxon>
    </lineage>
</organism>
<accession>A0AAE1Y7X0</accession>
<dbReference type="EMBL" id="JACGWO010000006">
    <property type="protein sequence ID" value="KAK4425007.1"/>
    <property type="molecule type" value="Genomic_DNA"/>
</dbReference>
<sequence length="121" mass="13317">MQKPAFPTEPHTIQTTGPLVAIADFLALSLNLHPGAPQFAIELILFQSPRPSANPPPSPMFFILSPNTFTSQRTTAIKRADDRHSAPYPMFPSLRHHVHSDALLSTSIPPFRPLSPRLDAC</sequence>
<keyword evidence="2" id="KW-1185">Reference proteome</keyword>
<name>A0AAE1Y7X0_9LAMI</name>
<protein>
    <submittedName>
        <fullName evidence="1">Uncharacterized protein</fullName>
    </submittedName>
</protein>
<proteinExistence type="predicted"/>
<dbReference type="Proteomes" id="UP001293254">
    <property type="component" value="Unassembled WGS sequence"/>
</dbReference>
<gene>
    <name evidence="1" type="ORF">Salat_1694300</name>
</gene>
<comment type="caution">
    <text evidence="1">The sequence shown here is derived from an EMBL/GenBank/DDBJ whole genome shotgun (WGS) entry which is preliminary data.</text>
</comment>
<reference evidence="1" key="1">
    <citation type="submission" date="2020-06" db="EMBL/GenBank/DDBJ databases">
        <authorList>
            <person name="Li T."/>
            <person name="Hu X."/>
            <person name="Zhang T."/>
            <person name="Song X."/>
            <person name="Zhang H."/>
            <person name="Dai N."/>
            <person name="Sheng W."/>
            <person name="Hou X."/>
            <person name="Wei L."/>
        </authorList>
    </citation>
    <scope>NUCLEOTIDE SEQUENCE</scope>
    <source>
        <strain evidence="1">3651</strain>
        <tissue evidence="1">Leaf</tissue>
    </source>
</reference>
<reference evidence="1" key="2">
    <citation type="journal article" date="2024" name="Plant">
        <title>Genomic evolution and insights into agronomic trait innovations of Sesamum species.</title>
        <authorList>
            <person name="Miao H."/>
            <person name="Wang L."/>
            <person name="Qu L."/>
            <person name="Liu H."/>
            <person name="Sun Y."/>
            <person name="Le M."/>
            <person name="Wang Q."/>
            <person name="Wei S."/>
            <person name="Zheng Y."/>
            <person name="Lin W."/>
            <person name="Duan Y."/>
            <person name="Cao H."/>
            <person name="Xiong S."/>
            <person name="Wang X."/>
            <person name="Wei L."/>
            <person name="Li C."/>
            <person name="Ma Q."/>
            <person name="Ju M."/>
            <person name="Zhao R."/>
            <person name="Li G."/>
            <person name="Mu C."/>
            <person name="Tian Q."/>
            <person name="Mei H."/>
            <person name="Zhang T."/>
            <person name="Gao T."/>
            <person name="Zhang H."/>
        </authorList>
    </citation>
    <scope>NUCLEOTIDE SEQUENCE</scope>
    <source>
        <strain evidence="1">3651</strain>
    </source>
</reference>
<evidence type="ECO:0000313" key="2">
    <source>
        <dbReference type="Proteomes" id="UP001293254"/>
    </source>
</evidence>